<dbReference type="EMBL" id="BMFQ01000004">
    <property type="protein sequence ID" value="GGG60371.1"/>
    <property type="molecule type" value="Genomic_DNA"/>
</dbReference>
<name>A0A917LVA5_9FLAO</name>
<dbReference type="SUPFAM" id="SSF55874">
    <property type="entry name" value="ATPase domain of HSP90 chaperone/DNA topoisomerase II/histidine kinase"/>
    <property type="match status" value="1"/>
</dbReference>
<dbReference type="GO" id="GO:0005524">
    <property type="term" value="F:ATP binding"/>
    <property type="evidence" value="ECO:0007669"/>
    <property type="project" value="UniProtKB-KW"/>
</dbReference>
<reference evidence="11" key="2">
    <citation type="submission" date="2020-09" db="EMBL/GenBank/DDBJ databases">
        <authorList>
            <person name="Sun Q."/>
            <person name="Zhou Y."/>
        </authorList>
    </citation>
    <scope>NUCLEOTIDE SEQUENCE</scope>
    <source>
        <strain evidence="11">CGMCC 1.12751</strain>
    </source>
</reference>
<proteinExistence type="predicted"/>
<feature type="domain" description="Signal transduction histidine kinase subgroup 2 dimerisation and phosphoacceptor" evidence="10">
    <location>
        <begin position="382"/>
        <end position="454"/>
    </location>
</feature>
<evidence type="ECO:0000256" key="1">
    <source>
        <dbReference type="ARBA" id="ARBA00000085"/>
    </source>
</evidence>
<dbReference type="InterPro" id="IPR011990">
    <property type="entry name" value="TPR-like_helical_dom_sf"/>
</dbReference>
<dbReference type="AlphaFoldDB" id="A0A917LVA5"/>
<comment type="caution">
    <text evidence="11">The sequence shown here is derived from an EMBL/GenBank/DDBJ whole genome shotgun (WGS) entry which is preliminary data.</text>
</comment>
<keyword evidence="9" id="KW-0472">Membrane</keyword>
<keyword evidence="6" id="KW-0418">Kinase</keyword>
<keyword evidence="8" id="KW-0175">Coiled coil</keyword>
<reference evidence="11" key="1">
    <citation type="journal article" date="2014" name="Int. J. Syst. Evol. Microbiol.">
        <title>Complete genome sequence of Corynebacterium casei LMG S-19264T (=DSM 44701T), isolated from a smear-ripened cheese.</title>
        <authorList>
            <consortium name="US DOE Joint Genome Institute (JGI-PGF)"/>
            <person name="Walter F."/>
            <person name="Albersmeier A."/>
            <person name="Kalinowski J."/>
            <person name="Ruckert C."/>
        </authorList>
    </citation>
    <scope>NUCLEOTIDE SEQUENCE</scope>
    <source>
        <strain evidence="11">CGMCC 1.12751</strain>
    </source>
</reference>
<evidence type="ECO:0000256" key="5">
    <source>
        <dbReference type="ARBA" id="ARBA00022741"/>
    </source>
</evidence>
<dbReference type="InterPro" id="IPR019734">
    <property type="entry name" value="TPR_rpt"/>
</dbReference>
<dbReference type="InterPro" id="IPR011495">
    <property type="entry name" value="Sig_transdc_His_kin_sub2_dim/P"/>
</dbReference>
<dbReference type="PANTHER" id="PTHR41523:SF8">
    <property type="entry name" value="ETHYLENE RESPONSE SENSOR PROTEIN"/>
    <property type="match status" value="1"/>
</dbReference>
<evidence type="ECO:0000256" key="3">
    <source>
        <dbReference type="ARBA" id="ARBA00022553"/>
    </source>
</evidence>
<accession>A0A917LVA5</accession>
<evidence type="ECO:0000313" key="12">
    <source>
        <dbReference type="Proteomes" id="UP000625976"/>
    </source>
</evidence>
<comment type="catalytic activity">
    <reaction evidence="1">
        <text>ATP + protein L-histidine = ADP + protein N-phospho-L-histidine.</text>
        <dbReference type="EC" id="2.7.13.3"/>
    </reaction>
</comment>
<evidence type="ECO:0000256" key="6">
    <source>
        <dbReference type="ARBA" id="ARBA00022777"/>
    </source>
</evidence>
<dbReference type="SUPFAM" id="SSF48452">
    <property type="entry name" value="TPR-like"/>
    <property type="match status" value="2"/>
</dbReference>
<dbReference type="EC" id="2.7.13.3" evidence="2"/>
<keyword evidence="5" id="KW-0547">Nucleotide-binding</keyword>
<feature type="coiled-coil region" evidence="8">
    <location>
        <begin position="192"/>
        <end position="252"/>
    </location>
</feature>
<keyword evidence="9" id="KW-1133">Transmembrane helix</keyword>
<evidence type="ECO:0000256" key="2">
    <source>
        <dbReference type="ARBA" id="ARBA00012438"/>
    </source>
</evidence>
<evidence type="ECO:0000256" key="7">
    <source>
        <dbReference type="ARBA" id="ARBA00022840"/>
    </source>
</evidence>
<dbReference type="Gene3D" id="1.25.40.10">
    <property type="entry name" value="Tetratricopeptide repeat domain"/>
    <property type="match status" value="2"/>
</dbReference>
<dbReference type="Pfam" id="PF07568">
    <property type="entry name" value="HisKA_2"/>
    <property type="match status" value="1"/>
</dbReference>
<keyword evidence="3" id="KW-0597">Phosphoprotein</keyword>
<dbReference type="Proteomes" id="UP000625976">
    <property type="component" value="Unassembled WGS sequence"/>
</dbReference>
<organism evidence="11 12">
    <name type="scientific">Bizionia arctica</name>
    <dbReference type="NCBI Taxonomy" id="1495645"/>
    <lineage>
        <taxon>Bacteria</taxon>
        <taxon>Pseudomonadati</taxon>
        <taxon>Bacteroidota</taxon>
        <taxon>Flavobacteriia</taxon>
        <taxon>Flavobacteriales</taxon>
        <taxon>Flavobacteriaceae</taxon>
        <taxon>Bizionia</taxon>
    </lineage>
</organism>
<dbReference type="InterPro" id="IPR036890">
    <property type="entry name" value="HATPase_C_sf"/>
</dbReference>
<evidence type="ECO:0000256" key="9">
    <source>
        <dbReference type="SAM" id="Phobius"/>
    </source>
</evidence>
<keyword evidence="7" id="KW-0067">ATP-binding</keyword>
<keyword evidence="9" id="KW-0812">Transmembrane</keyword>
<evidence type="ECO:0000256" key="4">
    <source>
        <dbReference type="ARBA" id="ARBA00022679"/>
    </source>
</evidence>
<dbReference type="SMART" id="SM00028">
    <property type="entry name" value="TPR"/>
    <property type="match status" value="5"/>
</dbReference>
<feature type="transmembrane region" description="Helical" evidence="9">
    <location>
        <begin position="338"/>
        <end position="359"/>
    </location>
</feature>
<evidence type="ECO:0000256" key="8">
    <source>
        <dbReference type="SAM" id="Coils"/>
    </source>
</evidence>
<gene>
    <name evidence="11" type="ORF">GCM10010976_33940</name>
</gene>
<dbReference type="PANTHER" id="PTHR41523">
    <property type="entry name" value="TWO-COMPONENT SYSTEM SENSOR PROTEIN"/>
    <property type="match status" value="1"/>
</dbReference>
<keyword evidence="12" id="KW-1185">Reference proteome</keyword>
<protein>
    <recommendedName>
        <fullName evidence="2">histidine kinase</fullName>
        <ecNumber evidence="2">2.7.13.3</ecNumber>
    </recommendedName>
</protein>
<evidence type="ECO:0000259" key="10">
    <source>
        <dbReference type="Pfam" id="PF07568"/>
    </source>
</evidence>
<evidence type="ECO:0000313" key="11">
    <source>
        <dbReference type="EMBL" id="GGG60371.1"/>
    </source>
</evidence>
<keyword evidence="4" id="KW-0808">Transferase</keyword>
<dbReference type="Gene3D" id="3.30.565.10">
    <property type="entry name" value="Histidine kinase-like ATPase, C-terminal domain"/>
    <property type="match status" value="1"/>
</dbReference>
<dbReference type="GO" id="GO:0004673">
    <property type="term" value="F:protein histidine kinase activity"/>
    <property type="evidence" value="ECO:0007669"/>
    <property type="project" value="UniProtKB-EC"/>
</dbReference>
<sequence>MRSVLFILTFLFLQVSFSQNDTIVDFGQSLLNENRLDIAISYYNKHLIVSQNDEQSIHLLLGLAEAYKLQLNYSEASKYYTRAFEEIELSNNTQLKFFYYVKMAEFYRKRTLFKEAAVELKKADIILKSHQIDDVYLSNFYGRKAALFTEYYFIQDSTLYYASKALKLAEKVNDKDGVFYSSLEISGVYEDKKEFQNAIKSLETLIKYSEDNKLIQQQVDAYINYTRILIKDNQLEKALRECLKALEFAKENELFYGEILFTDNIRNIYKKLGNITKAYQYLEIRLDLTDKYYKIEHDNFLFDLEEKYKLSEKENQITINNLEIENKNKALETNKRQLFISFALLLAAIGISVLIAYFLKKEKRSNKRLQRLSQENKFLLSEANHRINNNLQLMVILISDQLKKTPKKRNFQLKSILTKVEAISTLHKHLYKNEDKNKVDVCSYLNDVKTGFFQVFKENNIETNFNIAPVQIPSDYAMYFGLLLTELCINSIKHAFENQEYKEINFELKYTDRIIFKYSDNGTTRMDNIIQPKLIDKICRQLEIEYEINTENGFSFSFVKEIIND</sequence>
<dbReference type="RefSeq" id="WP_188467049.1">
    <property type="nucleotide sequence ID" value="NZ_BMFQ01000004.1"/>
</dbReference>